<dbReference type="EMBL" id="AFCE01000165">
    <property type="protein sequence ID" value="EGL81508.1"/>
    <property type="molecule type" value="Genomic_DNA"/>
</dbReference>
<keyword evidence="4" id="KW-0238">DNA-binding</keyword>
<proteinExistence type="predicted"/>
<dbReference type="InterPro" id="IPR025944">
    <property type="entry name" value="Sigma_54_int_dom_CS"/>
</dbReference>
<evidence type="ECO:0000313" key="9">
    <source>
        <dbReference type="EMBL" id="EGL81508.1"/>
    </source>
</evidence>
<dbReference type="AlphaFoldDB" id="F5LAW9"/>
<dbReference type="PANTHER" id="PTHR32071">
    <property type="entry name" value="TRANSCRIPTIONAL REGULATORY PROTEIN"/>
    <property type="match status" value="1"/>
</dbReference>
<dbReference type="InterPro" id="IPR000700">
    <property type="entry name" value="PAS-assoc_C"/>
</dbReference>
<dbReference type="SUPFAM" id="SSF52540">
    <property type="entry name" value="P-loop containing nucleoside triphosphate hydrolases"/>
    <property type="match status" value="1"/>
</dbReference>
<dbReference type="Pfam" id="PF13426">
    <property type="entry name" value="PAS_9"/>
    <property type="match status" value="1"/>
</dbReference>
<dbReference type="InterPro" id="IPR002197">
    <property type="entry name" value="HTH_Fis"/>
</dbReference>
<dbReference type="SUPFAM" id="SSF55785">
    <property type="entry name" value="PYP-like sensor domain (PAS domain)"/>
    <property type="match status" value="1"/>
</dbReference>
<dbReference type="InterPro" id="IPR003593">
    <property type="entry name" value="AAA+_ATPase"/>
</dbReference>
<dbReference type="FunFam" id="3.40.50.300:FF:000006">
    <property type="entry name" value="DNA-binding transcriptional regulator NtrC"/>
    <property type="match status" value="1"/>
</dbReference>
<dbReference type="InterPro" id="IPR009057">
    <property type="entry name" value="Homeodomain-like_sf"/>
</dbReference>
<dbReference type="Gene3D" id="3.40.50.300">
    <property type="entry name" value="P-loop containing nucleotide triphosphate hydrolases"/>
    <property type="match status" value="1"/>
</dbReference>
<dbReference type="Pfam" id="PF25601">
    <property type="entry name" value="AAA_lid_14"/>
    <property type="match status" value="1"/>
</dbReference>
<dbReference type="InterPro" id="IPR025662">
    <property type="entry name" value="Sigma_54_int_dom_ATP-bd_1"/>
</dbReference>
<dbReference type="InterPro" id="IPR000014">
    <property type="entry name" value="PAS"/>
</dbReference>
<evidence type="ECO:0000313" key="10">
    <source>
        <dbReference type="Proteomes" id="UP000010716"/>
    </source>
</evidence>
<evidence type="ECO:0000256" key="5">
    <source>
        <dbReference type="ARBA" id="ARBA00023163"/>
    </source>
</evidence>
<dbReference type="Gene3D" id="1.10.10.60">
    <property type="entry name" value="Homeodomain-like"/>
    <property type="match status" value="1"/>
</dbReference>
<keyword evidence="1" id="KW-0547">Nucleotide-binding</keyword>
<dbReference type="CDD" id="cd00009">
    <property type="entry name" value="AAA"/>
    <property type="match status" value="1"/>
</dbReference>
<feature type="domain" description="PAS" evidence="7">
    <location>
        <begin position="8"/>
        <end position="64"/>
    </location>
</feature>
<feature type="domain" description="Sigma-54 factor interaction" evidence="6">
    <location>
        <begin position="150"/>
        <end position="380"/>
    </location>
</feature>
<gene>
    <name evidence="9" type="ORF">CathTA2_3054</name>
</gene>
<dbReference type="PRINTS" id="PR01590">
    <property type="entry name" value="HTHFIS"/>
</dbReference>
<evidence type="ECO:0000256" key="3">
    <source>
        <dbReference type="ARBA" id="ARBA00023015"/>
    </source>
</evidence>
<comment type="caution">
    <text evidence="9">The sequence shown here is derived from an EMBL/GenBank/DDBJ whole genome shotgun (WGS) entry which is preliminary data.</text>
</comment>
<dbReference type="InterPro" id="IPR002078">
    <property type="entry name" value="Sigma_54_int"/>
</dbReference>
<protein>
    <submittedName>
        <fullName evidence="9">PAS modulated sigma54 specific transcriptional regulator, Fis family</fullName>
    </submittedName>
</protein>
<dbReference type="PROSITE" id="PS50113">
    <property type="entry name" value="PAC"/>
    <property type="match status" value="1"/>
</dbReference>
<evidence type="ECO:0000259" key="8">
    <source>
        <dbReference type="PROSITE" id="PS50113"/>
    </source>
</evidence>
<dbReference type="PROSITE" id="PS50045">
    <property type="entry name" value="SIGMA54_INTERACT_4"/>
    <property type="match status" value="1"/>
</dbReference>
<name>F5LAW9_CALTT</name>
<sequence>MDPRMDKQARYFLEVLKYTSNEAITMVNVEGEVLFWNMAAERTYQIKQEEIIGRKIKDFFRQEDLVVLKILETEQPVRSIYHRPRPDKHVLINSAPVYDDEGCLIGAIAVEQDISQLVKLNEELSDASLQLDQLKSAVSQNHAESPFSRIKGKSRAIQEAIQLAMKVAKTDATVLITGESGVGKELFARAIHEASLRNHKPFVPINCGAIPLALFESELFGYEAGAFTGATKEGKKGKIELANGGTLFLDEVGELPMEMQVKLLRVLQEREVYRIGGTKPIPVNIRVLAASNRNLEQMVAEGSFREDLYYRLNVVSLSIPPLRERLEDIPELVQMFVNEFAAKYQKPTPSLDSQVIALFLQYHWPGNIRQLRNVVERLIILTDGNQINQEDVRRLFPVAETKAGRPSALVTKPMTHLATVNQHPLQAEKAALEKQRIEQALQETYGNKSAAAKKLGISRATLYKKLKEYGINWNKEGS</sequence>
<dbReference type="GO" id="GO:0043565">
    <property type="term" value="F:sequence-specific DNA binding"/>
    <property type="evidence" value="ECO:0007669"/>
    <property type="project" value="InterPro"/>
</dbReference>
<dbReference type="InterPro" id="IPR058031">
    <property type="entry name" value="AAA_lid_NorR"/>
</dbReference>
<dbReference type="CDD" id="cd00130">
    <property type="entry name" value="PAS"/>
    <property type="match status" value="1"/>
</dbReference>
<dbReference type="PROSITE" id="PS00688">
    <property type="entry name" value="SIGMA54_INTERACT_3"/>
    <property type="match status" value="1"/>
</dbReference>
<dbReference type="PROSITE" id="PS50112">
    <property type="entry name" value="PAS"/>
    <property type="match status" value="1"/>
</dbReference>
<dbReference type="Gene3D" id="3.30.450.20">
    <property type="entry name" value="PAS domain"/>
    <property type="match status" value="1"/>
</dbReference>
<dbReference type="RefSeq" id="WP_007506427.1">
    <property type="nucleotide sequence ID" value="NZ_AFCE01000165.1"/>
</dbReference>
<dbReference type="InterPro" id="IPR035965">
    <property type="entry name" value="PAS-like_dom_sf"/>
</dbReference>
<evidence type="ECO:0000256" key="4">
    <source>
        <dbReference type="ARBA" id="ARBA00023125"/>
    </source>
</evidence>
<dbReference type="InterPro" id="IPR027417">
    <property type="entry name" value="P-loop_NTPase"/>
</dbReference>
<dbReference type="NCBIfam" id="TIGR00229">
    <property type="entry name" value="sensory_box"/>
    <property type="match status" value="1"/>
</dbReference>
<organism evidence="9 10">
    <name type="scientific">Caldalkalibacillus thermarum (strain TA2.A1)</name>
    <dbReference type="NCBI Taxonomy" id="986075"/>
    <lineage>
        <taxon>Bacteria</taxon>
        <taxon>Bacillati</taxon>
        <taxon>Bacillota</taxon>
        <taxon>Bacilli</taxon>
        <taxon>Bacillales</taxon>
        <taxon>Bacillaceae</taxon>
        <taxon>Caldalkalibacillus</taxon>
    </lineage>
</organism>
<evidence type="ECO:0000259" key="6">
    <source>
        <dbReference type="PROSITE" id="PS50045"/>
    </source>
</evidence>
<dbReference type="SMART" id="SM00091">
    <property type="entry name" value="PAS"/>
    <property type="match status" value="1"/>
</dbReference>
<dbReference type="Pfam" id="PF02954">
    <property type="entry name" value="HTH_8"/>
    <property type="match status" value="1"/>
</dbReference>
<evidence type="ECO:0000259" key="7">
    <source>
        <dbReference type="PROSITE" id="PS50112"/>
    </source>
</evidence>
<dbReference type="InterPro" id="IPR025943">
    <property type="entry name" value="Sigma_54_int_dom_ATP-bd_2"/>
</dbReference>
<dbReference type="SUPFAM" id="SSF46689">
    <property type="entry name" value="Homeodomain-like"/>
    <property type="match status" value="1"/>
</dbReference>
<dbReference type="Proteomes" id="UP000010716">
    <property type="component" value="Unassembled WGS sequence"/>
</dbReference>
<dbReference type="GO" id="GO:0005524">
    <property type="term" value="F:ATP binding"/>
    <property type="evidence" value="ECO:0007669"/>
    <property type="project" value="UniProtKB-KW"/>
</dbReference>
<evidence type="ECO:0000256" key="1">
    <source>
        <dbReference type="ARBA" id="ARBA00022741"/>
    </source>
</evidence>
<dbReference type="Gene3D" id="1.10.8.60">
    <property type="match status" value="1"/>
</dbReference>
<reference evidence="9 10" key="1">
    <citation type="journal article" date="2011" name="J. Bacteriol.">
        <title>Draft genome sequence of the thermoalkaliphilic Caldalkalibacillus thermarum strain TA2.A1.</title>
        <authorList>
            <person name="Kalamorz F."/>
            <person name="Keis S."/>
            <person name="McMillan D.G."/>
            <person name="Olsson K."/>
            <person name="Stanton J.A."/>
            <person name="Stockwell P."/>
            <person name="Black M.A."/>
            <person name="Klingeman D.M."/>
            <person name="Land M.L."/>
            <person name="Han C.S."/>
            <person name="Martin S.L."/>
            <person name="Becher S.A."/>
            <person name="Peddie C.J."/>
            <person name="Morgan H.W."/>
            <person name="Matthies D."/>
            <person name="Preiss L."/>
            <person name="Meier T."/>
            <person name="Brown S.D."/>
            <person name="Cook G.M."/>
        </authorList>
    </citation>
    <scope>NUCLEOTIDE SEQUENCE [LARGE SCALE GENOMIC DNA]</scope>
    <source>
        <strain evidence="9 10">TA2.A1</strain>
    </source>
</reference>
<feature type="domain" description="PAC" evidence="8">
    <location>
        <begin position="73"/>
        <end position="126"/>
    </location>
</feature>
<dbReference type="Pfam" id="PF00158">
    <property type="entry name" value="Sigma54_activat"/>
    <property type="match status" value="1"/>
</dbReference>
<evidence type="ECO:0000256" key="2">
    <source>
        <dbReference type="ARBA" id="ARBA00022840"/>
    </source>
</evidence>
<dbReference type="PROSITE" id="PS00675">
    <property type="entry name" value="SIGMA54_INTERACT_1"/>
    <property type="match status" value="1"/>
</dbReference>
<dbReference type="GO" id="GO:0006355">
    <property type="term" value="P:regulation of DNA-templated transcription"/>
    <property type="evidence" value="ECO:0007669"/>
    <property type="project" value="InterPro"/>
</dbReference>
<keyword evidence="3" id="KW-0805">Transcription regulation</keyword>
<dbReference type="eggNOG" id="COG3829">
    <property type="taxonomic scope" value="Bacteria"/>
</dbReference>
<keyword evidence="5" id="KW-0804">Transcription</keyword>
<keyword evidence="2" id="KW-0067">ATP-binding</keyword>
<dbReference type="PROSITE" id="PS00676">
    <property type="entry name" value="SIGMA54_INTERACT_2"/>
    <property type="match status" value="1"/>
</dbReference>
<dbReference type="SMART" id="SM00382">
    <property type="entry name" value="AAA"/>
    <property type="match status" value="1"/>
</dbReference>
<dbReference type="PANTHER" id="PTHR32071:SF57">
    <property type="entry name" value="C4-DICARBOXYLATE TRANSPORT TRANSCRIPTIONAL REGULATORY PROTEIN DCTD"/>
    <property type="match status" value="1"/>
</dbReference>
<accession>F5LAW9</accession>